<protein>
    <submittedName>
        <fullName evidence="1">Uncharacterized protein</fullName>
    </submittedName>
</protein>
<proteinExistence type="predicted"/>
<dbReference type="AlphaFoldDB" id="A0A0F9RCT7"/>
<organism evidence="1">
    <name type="scientific">marine sediment metagenome</name>
    <dbReference type="NCBI Taxonomy" id="412755"/>
    <lineage>
        <taxon>unclassified sequences</taxon>
        <taxon>metagenomes</taxon>
        <taxon>ecological metagenomes</taxon>
    </lineage>
</organism>
<dbReference type="EMBL" id="LAZR01001006">
    <property type="protein sequence ID" value="KKN52739.1"/>
    <property type="molecule type" value="Genomic_DNA"/>
</dbReference>
<name>A0A0F9RCT7_9ZZZZ</name>
<comment type="caution">
    <text evidence="1">The sequence shown here is derived from an EMBL/GenBank/DDBJ whole genome shotgun (WGS) entry which is preliminary data.</text>
</comment>
<evidence type="ECO:0000313" key="1">
    <source>
        <dbReference type="EMBL" id="KKN52739.1"/>
    </source>
</evidence>
<reference evidence="1" key="1">
    <citation type="journal article" date="2015" name="Nature">
        <title>Complex archaea that bridge the gap between prokaryotes and eukaryotes.</title>
        <authorList>
            <person name="Spang A."/>
            <person name="Saw J.H."/>
            <person name="Jorgensen S.L."/>
            <person name="Zaremba-Niedzwiedzka K."/>
            <person name="Martijn J."/>
            <person name="Lind A.E."/>
            <person name="van Eijk R."/>
            <person name="Schleper C."/>
            <person name="Guy L."/>
            <person name="Ettema T.J."/>
        </authorList>
    </citation>
    <scope>NUCLEOTIDE SEQUENCE</scope>
</reference>
<accession>A0A0F9RCT7</accession>
<gene>
    <name evidence="1" type="ORF">LCGC14_0609390</name>
</gene>
<sequence>MSALSKTSITAVLGPVGEDLATQIVSSGANERELFEAKAWLDNDEALHDELRTFPKGRVAELVELISTFDPPPEDA</sequence>